<dbReference type="OrthoDB" id="4152607at2759"/>
<name>A0A0D1YDE6_9PEZI</name>
<protein>
    <submittedName>
        <fullName evidence="1">Uncharacterized protein</fullName>
    </submittedName>
</protein>
<evidence type="ECO:0000313" key="2">
    <source>
        <dbReference type="Proteomes" id="UP000053259"/>
    </source>
</evidence>
<dbReference type="Proteomes" id="UP000053259">
    <property type="component" value="Unassembled WGS sequence"/>
</dbReference>
<dbReference type="EMBL" id="KN847600">
    <property type="protein sequence ID" value="KIV98761.1"/>
    <property type="molecule type" value="Genomic_DNA"/>
</dbReference>
<reference evidence="1 2" key="1">
    <citation type="submission" date="2015-01" db="EMBL/GenBank/DDBJ databases">
        <title>The Genome Sequence of Ochroconis gallopava CBS43764.</title>
        <authorList>
            <consortium name="The Broad Institute Genomics Platform"/>
            <person name="Cuomo C."/>
            <person name="de Hoog S."/>
            <person name="Gorbushina A."/>
            <person name="Stielow B."/>
            <person name="Teixiera M."/>
            <person name="Abouelleil A."/>
            <person name="Chapman S.B."/>
            <person name="Priest M."/>
            <person name="Young S.K."/>
            <person name="Wortman J."/>
            <person name="Nusbaum C."/>
            <person name="Birren B."/>
        </authorList>
    </citation>
    <scope>NUCLEOTIDE SEQUENCE [LARGE SCALE GENOMIC DNA]</scope>
    <source>
        <strain evidence="1 2">CBS 43764</strain>
    </source>
</reference>
<evidence type="ECO:0000313" key="1">
    <source>
        <dbReference type="EMBL" id="KIV98761.1"/>
    </source>
</evidence>
<dbReference type="VEuPathDB" id="FungiDB:PV09_09489"/>
<dbReference type="STRING" id="253628.A0A0D1YDE6"/>
<accession>A0A0D1YDE6</accession>
<proteinExistence type="predicted"/>
<organism evidence="1 2">
    <name type="scientific">Verruconis gallopava</name>
    <dbReference type="NCBI Taxonomy" id="253628"/>
    <lineage>
        <taxon>Eukaryota</taxon>
        <taxon>Fungi</taxon>
        <taxon>Dikarya</taxon>
        <taxon>Ascomycota</taxon>
        <taxon>Pezizomycotina</taxon>
        <taxon>Dothideomycetes</taxon>
        <taxon>Pleosporomycetidae</taxon>
        <taxon>Venturiales</taxon>
        <taxon>Sympoventuriaceae</taxon>
        <taxon>Verruconis</taxon>
    </lineage>
</organism>
<dbReference type="AlphaFoldDB" id="A0A0D1YDE6"/>
<gene>
    <name evidence="1" type="ORF">PV09_09489</name>
</gene>
<sequence>MQAGIDNIASLVRNLDITDNAPQDQDQGQNLRNAVHVLIRSANTVTSQAQSVKSLAGDANSSRKLPITDVCSLCEGIKKLANITIDLQGTIDALNEAAEHSVVLHLSDQDVLWKVAEECFNQTVNPCGTLDAEDYFAPLKEACLEWPYDPDFESEEYYEHENRLDVDEDYTAAFQQ</sequence>
<dbReference type="HOGENOM" id="CLU_1526354_0_0_1"/>
<dbReference type="RefSeq" id="XP_016208631.1">
    <property type="nucleotide sequence ID" value="XM_016363554.1"/>
</dbReference>
<keyword evidence="2" id="KW-1185">Reference proteome</keyword>
<dbReference type="GeneID" id="27317462"/>
<dbReference type="InParanoid" id="A0A0D1YDE6"/>